<feature type="region of interest" description="Disordered" evidence="3">
    <location>
        <begin position="11"/>
        <end position="79"/>
    </location>
</feature>
<dbReference type="Proteomes" id="UP000037751">
    <property type="component" value="Unassembled WGS sequence"/>
</dbReference>
<dbReference type="InterPro" id="IPR045180">
    <property type="entry name" value="La_dom_prot"/>
</dbReference>
<comment type="caution">
    <text evidence="5">The sequence shown here is derived from an EMBL/GenBank/DDBJ whole genome shotgun (WGS) entry which is preliminary data.</text>
</comment>
<accession>A0A0M8MWE4</accession>
<dbReference type="InterPro" id="IPR006630">
    <property type="entry name" value="La_HTH"/>
</dbReference>
<dbReference type="VEuPathDB" id="FungiDB:Malapachy_0947"/>
<dbReference type="SMART" id="SM00715">
    <property type="entry name" value="LA"/>
    <property type="match status" value="1"/>
</dbReference>
<evidence type="ECO:0000256" key="2">
    <source>
        <dbReference type="PROSITE-ProRule" id="PRU00332"/>
    </source>
</evidence>
<name>A0A0M8MWE4_9BASI</name>
<dbReference type="RefSeq" id="XP_017992533.1">
    <property type="nucleotide sequence ID" value="XM_018135459.1"/>
</dbReference>
<dbReference type="GeneID" id="28727334"/>
<feature type="compositionally biased region" description="Basic and acidic residues" evidence="3">
    <location>
        <begin position="39"/>
        <end position="62"/>
    </location>
</feature>
<organism evidence="5 6">
    <name type="scientific">Malassezia pachydermatis</name>
    <dbReference type="NCBI Taxonomy" id="77020"/>
    <lineage>
        <taxon>Eukaryota</taxon>
        <taxon>Fungi</taxon>
        <taxon>Dikarya</taxon>
        <taxon>Basidiomycota</taxon>
        <taxon>Ustilaginomycotina</taxon>
        <taxon>Malasseziomycetes</taxon>
        <taxon>Malasseziales</taxon>
        <taxon>Malasseziaceae</taxon>
        <taxon>Malassezia</taxon>
    </lineage>
</organism>
<evidence type="ECO:0000259" key="4">
    <source>
        <dbReference type="PROSITE" id="PS50961"/>
    </source>
</evidence>
<dbReference type="InterPro" id="IPR036390">
    <property type="entry name" value="WH_DNA-bd_sf"/>
</dbReference>
<dbReference type="OrthoDB" id="340227at2759"/>
<evidence type="ECO:0000313" key="6">
    <source>
        <dbReference type="Proteomes" id="UP000037751"/>
    </source>
</evidence>
<sequence>MPGPSFPYMVVPSMPVPIPGNGSAWDSAHPPHQFSRTPSKTENDRDETRSEESREDVEERQAPNEWNGPPTPMVMPSGPQGMPMPYMVPMQSIMPIHLDPQGRPMFPVYAPFGMSLPTNMMASHDSSTVSHQLRSQTEYYFSDANLQSDYYLRQKMDKSGYVELQTLLEFKRIGAILHQMPMTKGENNEPLKAKMVDMLRSALESSQLLELDDAKTSVRRKERWQTFVIGK</sequence>
<feature type="domain" description="HTH La-type RNA-binding" evidence="4">
    <location>
        <begin position="123"/>
        <end position="229"/>
    </location>
</feature>
<dbReference type="CDD" id="cd07323">
    <property type="entry name" value="LAM"/>
    <property type="match status" value="1"/>
</dbReference>
<reference evidence="5 6" key="1">
    <citation type="submission" date="2015-07" db="EMBL/GenBank/DDBJ databases">
        <title>Draft Genome Sequence of Malassezia furfur CBS1878 and Malassezia pachydermatis CBS1879.</title>
        <authorList>
            <person name="Triana S."/>
            <person name="Ohm R."/>
            <person name="Gonzalez A."/>
            <person name="DeCock H."/>
            <person name="Restrepo S."/>
            <person name="Celis A."/>
        </authorList>
    </citation>
    <scope>NUCLEOTIDE SEQUENCE [LARGE SCALE GENOMIC DNA]</scope>
    <source>
        <strain evidence="5 6">CBS 1879</strain>
    </source>
</reference>
<dbReference type="PROSITE" id="PS50961">
    <property type="entry name" value="HTH_LA"/>
    <property type="match status" value="1"/>
</dbReference>
<gene>
    <name evidence="5" type="ORF">Malapachy_0947</name>
</gene>
<evidence type="ECO:0000313" key="5">
    <source>
        <dbReference type="EMBL" id="KOS14901.1"/>
    </source>
</evidence>
<evidence type="ECO:0000256" key="1">
    <source>
        <dbReference type="ARBA" id="ARBA00022884"/>
    </source>
</evidence>
<dbReference type="GO" id="GO:0003723">
    <property type="term" value="F:RNA binding"/>
    <property type="evidence" value="ECO:0007669"/>
    <property type="project" value="UniProtKB-UniRule"/>
</dbReference>
<dbReference type="AlphaFoldDB" id="A0A0M8MWE4"/>
<keyword evidence="6" id="KW-1185">Reference proteome</keyword>
<dbReference type="SUPFAM" id="SSF46785">
    <property type="entry name" value="Winged helix' DNA-binding domain"/>
    <property type="match status" value="1"/>
</dbReference>
<protein>
    <recommendedName>
        <fullName evidence="4">HTH La-type RNA-binding domain-containing protein</fullName>
    </recommendedName>
</protein>
<dbReference type="Pfam" id="PF05383">
    <property type="entry name" value="La"/>
    <property type="match status" value="1"/>
</dbReference>
<dbReference type="PANTHER" id="PTHR22792">
    <property type="entry name" value="LUPUS LA PROTEIN-RELATED"/>
    <property type="match status" value="1"/>
</dbReference>
<dbReference type="PANTHER" id="PTHR22792:SF62">
    <property type="entry name" value="LA-RELATED PROTEIN 7"/>
    <property type="match status" value="1"/>
</dbReference>
<proteinExistence type="predicted"/>
<dbReference type="Gene3D" id="1.10.10.10">
    <property type="entry name" value="Winged helix-like DNA-binding domain superfamily/Winged helix DNA-binding domain"/>
    <property type="match status" value="1"/>
</dbReference>
<dbReference type="EMBL" id="LGAV01000003">
    <property type="protein sequence ID" value="KOS14901.1"/>
    <property type="molecule type" value="Genomic_DNA"/>
</dbReference>
<dbReference type="STRING" id="77020.A0A0M8MWE4"/>
<keyword evidence="1 2" id="KW-0694">RNA-binding</keyword>
<dbReference type="InterPro" id="IPR036388">
    <property type="entry name" value="WH-like_DNA-bd_sf"/>
</dbReference>
<evidence type="ECO:0000256" key="3">
    <source>
        <dbReference type="SAM" id="MobiDB-lite"/>
    </source>
</evidence>